<dbReference type="UniPathway" id="UPA00148">
    <property type="reaction ID" value="UER00236"/>
</dbReference>
<evidence type="ECO:0000256" key="5">
    <source>
        <dbReference type="ARBA" id="ARBA00004692"/>
    </source>
</evidence>
<dbReference type="GO" id="GO:0008820">
    <property type="term" value="F:cobinamide phosphate guanylyltransferase activity"/>
    <property type="evidence" value="ECO:0007669"/>
    <property type="project" value="UniProtKB-EC"/>
</dbReference>
<evidence type="ECO:0000256" key="17">
    <source>
        <dbReference type="ARBA" id="ARBA00030571"/>
    </source>
</evidence>
<keyword evidence="11" id="KW-0808">Transferase</keyword>
<evidence type="ECO:0000256" key="7">
    <source>
        <dbReference type="ARBA" id="ARBA00007490"/>
    </source>
</evidence>
<evidence type="ECO:0000256" key="9">
    <source>
        <dbReference type="ARBA" id="ARBA00012523"/>
    </source>
</evidence>
<comment type="pathway">
    <text evidence="6">Cofactor biosynthesis; adenosylcobalamin biosynthesis; adenosylcobalamin from cob(II)yrinate a,c-diamide: step 5/7.</text>
</comment>
<comment type="catalytic activity">
    <reaction evidence="3">
        <text>adenosylcob(III)inamide + GTP = adenosylcob(III)inamide phosphate + GDP + H(+)</text>
        <dbReference type="Rhea" id="RHEA:15765"/>
        <dbReference type="ChEBI" id="CHEBI:2480"/>
        <dbReference type="ChEBI" id="CHEBI:15378"/>
        <dbReference type="ChEBI" id="CHEBI:37565"/>
        <dbReference type="ChEBI" id="CHEBI:58189"/>
        <dbReference type="ChEBI" id="CHEBI:58502"/>
        <dbReference type="EC" id="2.7.1.156"/>
    </reaction>
</comment>
<evidence type="ECO:0000256" key="8">
    <source>
        <dbReference type="ARBA" id="ARBA00012016"/>
    </source>
</evidence>
<keyword evidence="10" id="KW-0169">Cobalamin biosynthesis</keyword>
<keyword evidence="15" id="KW-0342">GTP-binding</keyword>
<evidence type="ECO:0000256" key="11">
    <source>
        <dbReference type="ARBA" id="ARBA00022679"/>
    </source>
</evidence>
<dbReference type="GO" id="GO:0005524">
    <property type="term" value="F:ATP binding"/>
    <property type="evidence" value="ECO:0007669"/>
    <property type="project" value="UniProtKB-KW"/>
</dbReference>
<evidence type="ECO:0000256" key="3">
    <source>
        <dbReference type="ARBA" id="ARBA00001522"/>
    </source>
</evidence>
<dbReference type="PANTHER" id="PTHR34848:SF1">
    <property type="entry name" value="BIFUNCTIONAL ADENOSYLCOBALAMIN BIOSYNTHESIS PROTEIN COBU"/>
    <property type="match status" value="1"/>
</dbReference>
<protein>
    <recommendedName>
        <fullName evidence="16">Adenosylcobinamide kinase</fullName>
        <ecNumber evidence="8">2.7.1.156</ecNumber>
        <ecNumber evidence="9">2.7.7.62</ecNumber>
    </recommendedName>
    <alternativeName>
        <fullName evidence="17">Adenosylcobinamide-phosphate guanylyltransferase</fullName>
    </alternativeName>
</protein>
<dbReference type="GO" id="GO:0043752">
    <property type="term" value="F:adenosylcobinamide kinase activity"/>
    <property type="evidence" value="ECO:0007669"/>
    <property type="project" value="UniProtKB-EC"/>
</dbReference>
<dbReference type="AlphaFoldDB" id="A0A414P4C4"/>
<dbReference type="InterPro" id="IPR003203">
    <property type="entry name" value="CobU/CobP"/>
</dbReference>
<keyword evidence="12" id="KW-0547">Nucleotide-binding</keyword>
<dbReference type="CDD" id="cd00544">
    <property type="entry name" value="CobU"/>
    <property type="match status" value="1"/>
</dbReference>
<dbReference type="InterPro" id="IPR027417">
    <property type="entry name" value="P-loop_NTPase"/>
</dbReference>
<dbReference type="Proteomes" id="UP000284902">
    <property type="component" value="Unassembled WGS sequence"/>
</dbReference>
<dbReference type="GO" id="GO:0009236">
    <property type="term" value="P:cobalamin biosynthetic process"/>
    <property type="evidence" value="ECO:0007669"/>
    <property type="project" value="UniProtKB-UniPathway"/>
</dbReference>
<dbReference type="PANTHER" id="PTHR34848">
    <property type="match status" value="1"/>
</dbReference>
<dbReference type="EC" id="2.7.1.156" evidence="8"/>
<keyword evidence="13 18" id="KW-0418">Kinase</keyword>
<dbReference type="GO" id="GO:0005525">
    <property type="term" value="F:GTP binding"/>
    <property type="evidence" value="ECO:0007669"/>
    <property type="project" value="UniProtKB-KW"/>
</dbReference>
<evidence type="ECO:0000256" key="12">
    <source>
        <dbReference type="ARBA" id="ARBA00022741"/>
    </source>
</evidence>
<name>A0A414P4C4_9FIRM</name>
<evidence type="ECO:0000256" key="4">
    <source>
        <dbReference type="ARBA" id="ARBA00003889"/>
    </source>
</evidence>
<dbReference type="EMBL" id="QRHG01000017">
    <property type="protein sequence ID" value="RHF60169.1"/>
    <property type="molecule type" value="Genomic_DNA"/>
</dbReference>
<comment type="catalytic activity">
    <reaction evidence="2">
        <text>adenosylcob(III)inamide phosphate + GTP + H(+) = adenosylcob(III)inamide-GDP + diphosphate</text>
        <dbReference type="Rhea" id="RHEA:22712"/>
        <dbReference type="ChEBI" id="CHEBI:15378"/>
        <dbReference type="ChEBI" id="CHEBI:33019"/>
        <dbReference type="ChEBI" id="CHEBI:37565"/>
        <dbReference type="ChEBI" id="CHEBI:58502"/>
        <dbReference type="ChEBI" id="CHEBI:60487"/>
        <dbReference type="EC" id="2.7.7.62"/>
    </reaction>
</comment>
<dbReference type="SUPFAM" id="SSF52540">
    <property type="entry name" value="P-loop containing nucleoside triphosphate hydrolases"/>
    <property type="match status" value="2"/>
</dbReference>
<reference evidence="18 19" key="1">
    <citation type="submission" date="2018-08" db="EMBL/GenBank/DDBJ databases">
        <title>A genome reference for cultivated species of the human gut microbiota.</title>
        <authorList>
            <person name="Zou Y."/>
            <person name="Xue W."/>
            <person name="Luo G."/>
        </authorList>
    </citation>
    <scope>NUCLEOTIDE SEQUENCE [LARGE SCALE GENOMIC DNA]</scope>
    <source>
        <strain evidence="18 19">AM25-1LB</strain>
    </source>
</reference>
<evidence type="ECO:0000256" key="13">
    <source>
        <dbReference type="ARBA" id="ARBA00022777"/>
    </source>
</evidence>
<evidence type="ECO:0000256" key="6">
    <source>
        <dbReference type="ARBA" id="ARBA00005159"/>
    </source>
</evidence>
<evidence type="ECO:0000256" key="1">
    <source>
        <dbReference type="ARBA" id="ARBA00000312"/>
    </source>
</evidence>
<dbReference type="EC" id="2.7.7.62" evidence="9"/>
<comment type="caution">
    <text evidence="18">The sequence shown here is derived from an EMBL/GenBank/DDBJ whole genome shotgun (WGS) entry which is preliminary data.</text>
</comment>
<keyword evidence="14" id="KW-0067">ATP-binding</keyword>
<dbReference type="Pfam" id="PF02283">
    <property type="entry name" value="CobU"/>
    <property type="match status" value="2"/>
</dbReference>
<evidence type="ECO:0000256" key="16">
    <source>
        <dbReference type="ARBA" id="ARBA00029570"/>
    </source>
</evidence>
<evidence type="ECO:0000256" key="14">
    <source>
        <dbReference type="ARBA" id="ARBA00022840"/>
    </source>
</evidence>
<evidence type="ECO:0000256" key="2">
    <source>
        <dbReference type="ARBA" id="ARBA00000711"/>
    </source>
</evidence>
<gene>
    <name evidence="18" type="ORF">DW672_07825</name>
</gene>
<comment type="similarity">
    <text evidence="7">Belongs to the CobU/CobP family.</text>
</comment>
<dbReference type="Gene3D" id="3.40.50.300">
    <property type="entry name" value="P-loop containing nucleotide triphosphate hydrolases"/>
    <property type="match status" value="2"/>
</dbReference>
<organism evidence="18 19">
    <name type="scientific">[Ruminococcus] lactaris</name>
    <dbReference type="NCBI Taxonomy" id="46228"/>
    <lineage>
        <taxon>Bacteria</taxon>
        <taxon>Bacillati</taxon>
        <taxon>Bacillota</taxon>
        <taxon>Clostridia</taxon>
        <taxon>Lachnospirales</taxon>
        <taxon>Lachnospiraceae</taxon>
        <taxon>Mediterraneibacter</taxon>
    </lineage>
</organism>
<evidence type="ECO:0000256" key="10">
    <source>
        <dbReference type="ARBA" id="ARBA00022573"/>
    </source>
</evidence>
<dbReference type="RefSeq" id="WP_118212888.1">
    <property type="nucleotide sequence ID" value="NZ_JAQEAN010000017.1"/>
</dbReference>
<evidence type="ECO:0000313" key="18">
    <source>
        <dbReference type="EMBL" id="RHF60169.1"/>
    </source>
</evidence>
<evidence type="ECO:0000256" key="15">
    <source>
        <dbReference type="ARBA" id="ARBA00023134"/>
    </source>
</evidence>
<comment type="catalytic activity">
    <reaction evidence="1">
        <text>adenosylcob(III)inamide + ATP = adenosylcob(III)inamide phosphate + ADP + H(+)</text>
        <dbReference type="Rhea" id="RHEA:15769"/>
        <dbReference type="ChEBI" id="CHEBI:2480"/>
        <dbReference type="ChEBI" id="CHEBI:15378"/>
        <dbReference type="ChEBI" id="CHEBI:30616"/>
        <dbReference type="ChEBI" id="CHEBI:58502"/>
        <dbReference type="ChEBI" id="CHEBI:456216"/>
        <dbReference type="EC" id="2.7.1.156"/>
    </reaction>
</comment>
<evidence type="ECO:0000313" key="19">
    <source>
        <dbReference type="Proteomes" id="UP000284902"/>
    </source>
</evidence>
<proteinExistence type="inferred from homology"/>
<accession>A0A414P4C4</accession>
<comment type="pathway">
    <text evidence="5">Cofactor biosynthesis; adenosylcobalamin biosynthesis; adenosylcobalamin from cob(II)yrinate a,c-diamide: step 6/7.</text>
</comment>
<comment type="function">
    <text evidence="4">Catalyzes ATP-dependent phosphorylation of adenosylcobinamide and addition of GMP to adenosylcobinamide phosphate.</text>
</comment>
<sequence length="349" mass="39534">MMEVVTGGSGSGKSAYAEQKICGLQQGTGRLYYIATMYPYGSETERKIEKHRWMRAGKGFRTLEWYTGLSECIEKEFSGQEGAERLSESSILLECMSNLVANELYMEQGAGTDTVRSVTEGIRRLKEQSRNLVIVTNEVFSESVPDSVEMKNYKKVLGEINRNLAGMADQVTEVVYGIPCIWKKDADCTPGRRVESAVDHHKENTMKNYEKTGKDPERKNVHLIIGGAFQGKLQYAETLYSKICWYDGAECQPEQLEKELTKIDGIVHFELLVRRWMEDGRETEELTGLLMNRRKGLVVLISDEIGYGLVPVDAFERKYREAHGRLMTDLAAQAQRVDRVVCGIGTRLR</sequence>